<dbReference type="EnsemblMetazoa" id="GAUT029499-RA">
    <property type="protein sequence ID" value="GAUT029499-PA"/>
    <property type="gene ID" value="GAUT029499"/>
</dbReference>
<name>A0A1A9V8Q4_GLOAU</name>
<protein>
    <submittedName>
        <fullName evidence="2">Uncharacterized protein</fullName>
    </submittedName>
</protein>
<evidence type="ECO:0000313" key="3">
    <source>
        <dbReference type="Proteomes" id="UP000078200"/>
    </source>
</evidence>
<reference evidence="2" key="1">
    <citation type="submission" date="2020-05" db="UniProtKB">
        <authorList>
            <consortium name="EnsemblMetazoa"/>
        </authorList>
    </citation>
    <scope>IDENTIFICATION</scope>
    <source>
        <strain evidence="2">TTRI</strain>
    </source>
</reference>
<sequence length="171" mass="19015">MLVGRMHARVCELAGMLRCLSNICWLIIVIAVISAAMAGIEISAITNTSFLHKPVGFSLYVNAKNCSMPITRSAKKLTKNGQTDRHGQPVSEVFSPVSGNSVGIIGYLVAKHVQFFKNRADCKLKNVDFNSTNVFKANRSSEHQILLLVSFPCPMIFRNKQLFCARNSKYY</sequence>
<proteinExistence type="predicted"/>
<dbReference type="Proteomes" id="UP000078200">
    <property type="component" value="Unassembled WGS sequence"/>
</dbReference>
<feature type="transmembrane region" description="Helical" evidence="1">
    <location>
        <begin position="20"/>
        <end position="40"/>
    </location>
</feature>
<evidence type="ECO:0000256" key="1">
    <source>
        <dbReference type="SAM" id="Phobius"/>
    </source>
</evidence>
<evidence type="ECO:0000313" key="2">
    <source>
        <dbReference type="EnsemblMetazoa" id="GAUT029499-PA"/>
    </source>
</evidence>
<keyword evidence="1" id="KW-1133">Transmembrane helix</keyword>
<keyword evidence="3" id="KW-1185">Reference proteome</keyword>
<dbReference type="VEuPathDB" id="VectorBase:GAUT029499"/>
<keyword evidence="1" id="KW-0472">Membrane</keyword>
<dbReference type="AlphaFoldDB" id="A0A1A9V8Q4"/>
<organism evidence="2 3">
    <name type="scientific">Glossina austeni</name>
    <name type="common">Savannah tsetse fly</name>
    <dbReference type="NCBI Taxonomy" id="7395"/>
    <lineage>
        <taxon>Eukaryota</taxon>
        <taxon>Metazoa</taxon>
        <taxon>Ecdysozoa</taxon>
        <taxon>Arthropoda</taxon>
        <taxon>Hexapoda</taxon>
        <taxon>Insecta</taxon>
        <taxon>Pterygota</taxon>
        <taxon>Neoptera</taxon>
        <taxon>Endopterygota</taxon>
        <taxon>Diptera</taxon>
        <taxon>Brachycera</taxon>
        <taxon>Muscomorpha</taxon>
        <taxon>Hippoboscoidea</taxon>
        <taxon>Glossinidae</taxon>
        <taxon>Glossina</taxon>
    </lineage>
</organism>
<keyword evidence="1" id="KW-0812">Transmembrane</keyword>
<accession>A0A1A9V8Q4</accession>